<feature type="region of interest" description="Disordered" evidence="1">
    <location>
        <begin position="9"/>
        <end position="40"/>
    </location>
</feature>
<accession>A0AAN9BBJ5</accession>
<dbReference type="EMBL" id="JBAMIC010000010">
    <property type="protein sequence ID" value="KAK7102066.1"/>
    <property type="molecule type" value="Genomic_DNA"/>
</dbReference>
<feature type="region of interest" description="Disordered" evidence="1">
    <location>
        <begin position="122"/>
        <end position="153"/>
    </location>
</feature>
<dbReference type="Proteomes" id="UP001374579">
    <property type="component" value="Unassembled WGS sequence"/>
</dbReference>
<evidence type="ECO:0000256" key="1">
    <source>
        <dbReference type="SAM" id="MobiDB-lite"/>
    </source>
</evidence>
<evidence type="ECO:0000313" key="3">
    <source>
        <dbReference type="Proteomes" id="UP001374579"/>
    </source>
</evidence>
<keyword evidence="3" id="KW-1185">Reference proteome</keyword>
<feature type="compositionally biased region" description="Basic and acidic residues" evidence="1">
    <location>
        <begin position="122"/>
        <end position="131"/>
    </location>
</feature>
<dbReference type="AlphaFoldDB" id="A0AAN9BBJ5"/>
<organism evidence="2 3">
    <name type="scientific">Littorina saxatilis</name>
    <dbReference type="NCBI Taxonomy" id="31220"/>
    <lineage>
        <taxon>Eukaryota</taxon>
        <taxon>Metazoa</taxon>
        <taxon>Spiralia</taxon>
        <taxon>Lophotrochozoa</taxon>
        <taxon>Mollusca</taxon>
        <taxon>Gastropoda</taxon>
        <taxon>Caenogastropoda</taxon>
        <taxon>Littorinimorpha</taxon>
        <taxon>Littorinoidea</taxon>
        <taxon>Littorinidae</taxon>
        <taxon>Littorina</taxon>
    </lineage>
</organism>
<comment type="caution">
    <text evidence="2">The sequence shown here is derived from an EMBL/GenBank/DDBJ whole genome shotgun (WGS) entry which is preliminary data.</text>
</comment>
<reference evidence="2 3" key="1">
    <citation type="submission" date="2024-02" db="EMBL/GenBank/DDBJ databases">
        <title>Chromosome-scale genome assembly of the rough periwinkle Littorina saxatilis.</title>
        <authorList>
            <person name="De Jode A."/>
            <person name="Faria R."/>
            <person name="Formenti G."/>
            <person name="Sims Y."/>
            <person name="Smith T.P."/>
            <person name="Tracey A."/>
            <person name="Wood J.M.D."/>
            <person name="Zagrodzka Z.B."/>
            <person name="Johannesson K."/>
            <person name="Butlin R.K."/>
            <person name="Leder E.H."/>
        </authorList>
    </citation>
    <scope>NUCLEOTIDE SEQUENCE [LARGE SCALE GENOMIC DNA]</scope>
    <source>
        <strain evidence="2">Snail1</strain>
        <tissue evidence="2">Muscle</tissue>
    </source>
</reference>
<sequence>MADTLVELLPVGQLSDRPLPTAEADPVEETMQENVDSLPRQTDDDMHQEIEQEDVPQPVSFIPVFIDSEAVEKMSVKTEFSFKANSVSRYAYNLSDDEGDARSVGSDDDDGFDPVFEEIKNSLNRAEEGRGRTASVSSQGASDEDSPFGKVSEQYTNIPYGIQPRDTFEHGRTQPDIMGVCYNGRMRQFIFLDSKGIVSWKRDRVDNRGTLSLSTFLSS</sequence>
<proteinExistence type="predicted"/>
<gene>
    <name evidence="2" type="ORF">V1264_020350</name>
</gene>
<protein>
    <submittedName>
        <fullName evidence="2">Uncharacterized protein</fullName>
    </submittedName>
</protein>
<name>A0AAN9BBJ5_9CAEN</name>
<evidence type="ECO:0000313" key="2">
    <source>
        <dbReference type="EMBL" id="KAK7102066.1"/>
    </source>
</evidence>